<keyword evidence="3" id="KW-1185">Reference proteome</keyword>
<gene>
    <name evidence="2" type="ORF">ACFFGG_04730</name>
</gene>
<name>A0ABV6PPT5_9BURK</name>
<dbReference type="RefSeq" id="WP_377480425.1">
    <property type="nucleotide sequence ID" value="NZ_JBHLTN010000007.1"/>
</dbReference>
<proteinExistence type="predicted"/>
<dbReference type="Proteomes" id="UP001589834">
    <property type="component" value="Unassembled WGS sequence"/>
</dbReference>
<protein>
    <recommendedName>
        <fullName evidence="4">Lipoprotein</fullName>
    </recommendedName>
</protein>
<evidence type="ECO:0000256" key="1">
    <source>
        <dbReference type="SAM" id="MobiDB-lite"/>
    </source>
</evidence>
<evidence type="ECO:0000313" key="3">
    <source>
        <dbReference type="Proteomes" id="UP001589834"/>
    </source>
</evidence>
<comment type="caution">
    <text evidence="2">The sequence shown here is derived from an EMBL/GenBank/DDBJ whole genome shotgun (WGS) entry which is preliminary data.</text>
</comment>
<feature type="region of interest" description="Disordered" evidence="1">
    <location>
        <begin position="114"/>
        <end position="136"/>
    </location>
</feature>
<dbReference type="EMBL" id="JBHLTN010000007">
    <property type="protein sequence ID" value="MFC0591856.1"/>
    <property type="molecule type" value="Genomic_DNA"/>
</dbReference>
<accession>A0ABV6PPT5</accession>
<organism evidence="2 3">
    <name type="scientific">Ottowia pentelensis</name>
    <dbReference type="NCBI Taxonomy" id="511108"/>
    <lineage>
        <taxon>Bacteria</taxon>
        <taxon>Pseudomonadati</taxon>
        <taxon>Pseudomonadota</taxon>
        <taxon>Betaproteobacteria</taxon>
        <taxon>Burkholderiales</taxon>
        <taxon>Comamonadaceae</taxon>
        <taxon>Ottowia</taxon>
    </lineage>
</organism>
<evidence type="ECO:0000313" key="2">
    <source>
        <dbReference type="EMBL" id="MFC0591856.1"/>
    </source>
</evidence>
<evidence type="ECO:0008006" key="4">
    <source>
        <dbReference type="Google" id="ProtNLM"/>
    </source>
</evidence>
<dbReference type="PROSITE" id="PS51257">
    <property type="entry name" value="PROKAR_LIPOPROTEIN"/>
    <property type="match status" value="1"/>
</dbReference>
<reference evidence="2 3" key="1">
    <citation type="submission" date="2024-09" db="EMBL/GenBank/DDBJ databases">
        <authorList>
            <person name="Sun Q."/>
            <person name="Mori K."/>
        </authorList>
    </citation>
    <scope>NUCLEOTIDE SEQUENCE [LARGE SCALE GENOMIC DNA]</scope>
    <source>
        <strain evidence="2 3">NCAIM B.02336</strain>
    </source>
</reference>
<sequence length="136" mass="15028">MNRAVLPFILGLPLLAGGCAQGPLPAAPAVSSVELQAPADQPFGPWLQAERARLAQQREAAQQHYRDEELVCWRRFAVNDCLSAAKRQRRGTLDALRQQDLQLNALERERRTAERLREIGQKAAPAAPSPSVQGRQ</sequence>